<evidence type="ECO:0000313" key="4">
    <source>
        <dbReference type="Proteomes" id="UP000367825"/>
    </source>
</evidence>
<evidence type="ECO:0000256" key="1">
    <source>
        <dbReference type="ARBA" id="ARBA00022741"/>
    </source>
</evidence>
<dbReference type="AlphaFoldDB" id="A0A5E4XWZ7"/>
<accession>A0A5E4XWZ7</accession>
<dbReference type="GO" id="GO:0009898">
    <property type="term" value="C:cytoplasmic side of plasma membrane"/>
    <property type="evidence" value="ECO:0007669"/>
    <property type="project" value="TreeGrafter"/>
</dbReference>
<dbReference type="InterPro" id="IPR027417">
    <property type="entry name" value="P-loop_NTPase"/>
</dbReference>
<proteinExistence type="predicted"/>
<dbReference type="GO" id="GO:0005524">
    <property type="term" value="F:ATP binding"/>
    <property type="evidence" value="ECO:0007669"/>
    <property type="project" value="UniProtKB-KW"/>
</dbReference>
<organism evidence="3 4">
    <name type="scientific">Pandoraea nosoerga</name>
    <dbReference type="NCBI Taxonomy" id="2508296"/>
    <lineage>
        <taxon>Bacteria</taxon>
        <taxon>Pseudomonadati</taxon>
        <taxon>Pseudomonadota</taxon>
        <taxon>Betaproteobacteria</taxon>
        <taxon>Burkholderiales</taxon>
        <taxon>Burkholderiaceae</taxon>
        <taxon>Pandoraea</taxon>
    </lineage>
</organism>
<sequence length="299" mass="31230">MVKLVLDQAEGLRRLVARHATRIIAVVGSTPEAGQTSVALNLASALAHHGQDVVLADESGHAAPALGLPLRGDIHDVLAGRIAADSVRVHTRENVVLVPVAHRHPERIDPMRALPVLTAGEPDVVVIDCTHAGALLSPLAAHANDVLVVLGRDPASITGAYSWIKRAHYEYALAQFRVLVNRAEDVEARVVCRNLATTASRYLAVSLELAGHVPADRQVMRARQLTRTVVDAFPMAPAAVAYRQLAAQVMHWPLAVPEAGGPALGATLGVGMGAAMGDIGGDRGGELAHGVGATSAHTA</sequence>
<dbReference type="PANTHER" id="PTHR43384:SF6">
    <property type="entry name" value="SEPTUM SITE-DETERMINING PROTEIN MIND HOMOLOG, CHLOROPLASTIC"/>
    <property type="match status" value="1"/>
</dbReference>
<gene>
    <name evidence="3" type="primary">ylxH</name>
    <name evidence="3" type="ORF">PNO31109_04132</name>
</gene>
<dbReference type="Gene3D" id="3.40.50.300">
    <property type="entry name" value="P-loop containing nucleotide triphosphate hydrolases"/>
    <property type="match status" value="1"/>
</dbReference>
<protein>
    <submittedName>
        <fullName evidence="3">Flagellum site-determining protein YlxH</fullName>
    </submittedName>
</protein>
<keyword evidence="4" id="KW-1185">Reference proteome</keyword>
<dbReference type="EMBL" id="CABPSC010000022">
    <property type="protein sequence ID" value="VVE40602.1"/>
    <property type="molecule type" value="Genomic_DNA"/>
</dbReference>
<name>A0A5E4XWZ7_9BURK</name>
<evidence type="ECO:0000313" key="3">
    <source>
        <dbReference type="EMBL" id="VVE40602.1"/>
    </source>
</evidence>
<dbReference type="Proteomes" id="UP000367825">
    <property type="component" value="Unassembled WGS sequence"/>
</dbReference>
<dbReference type="SUPFAM" id="SSF52540">
    <property type="entry name" value="P-loop containing nucleoside triphosphate hydrolases"/>
    <property type="match status" value="1"/>
</dbReference>
<dbReference type="PANTHER" id="PTHR43384">
    <property type="entry name" value="SEPTUM SITE-DETERMINING PROTEIN MIND HOMOLOG, CHLOROPLASTIC-RELATED"/>
    <property type="match status" value="1"/>
</dbReference>
<dbReference type="GO" id="GO:0051782">
    <property type="term" value="P:negative regulation of cell division"/>
    <property type="evidence" value="ECO:0007669"/>
    <property type="project" value="TreeGrafter"/>
</dbReference>
<evidence type="ECO:0000256" key="2">
    <source>
        <dbReference type="ARBA" id="ARBA00022840"/>
    </source>
</evidence>
<dbReference type="GO" id="GO:0016887">
    <property type="term" value="F:ATP hydrolysis activity"/>
    <property type="evidence" value="ECO:0007669"/>
    <property type="project" value="TreeGrafter"/>
</dbReference>
<dbReference type="InterPro" id="IPR050625">
    <property type="entry name" value="ParA/MinD_ATPase"/>
</dbReference>
<keyword evidence="1" id="KW-0547">Nucleotide-binding</keyword>
<dbReference type="GO" id="GO:0005829">
    <property type="term" value="C:cytosol"/>
    <property type="evidence" value="ECO:0007669"/>
    <property type="project" value="TreeGrafter"/>
</dbReference>
<reference evidence="3 4" key="1">
    <citation type="submission" date="2019-08" db="EMBL/GenBank/DDBJ databases">
        <authorList>
            <person name="Peeters C."/>
        </authorList>
    </citation>
    <scope>NUCLEOTIDE SEQUENCE [LARGE SCALE GENOMIC DNA]</scope>
    <source>
        <strain evidence="3 4">LMG 31109</strain>
    </source>
</reference>
<keyword evidence="2" id="KW-0067">ATP-binding</keyword>